<dbReference type="AlphaFoldDB" id="A0AAP0F8T3"/>
<evidence type="ECO:0000313" key="1">
    <source>
        <dbReference type="EMBL" id="KAK9102714.1"/>
    </source>
</evidence>
<name>A0AAP0F8T3_9MAGN</name>
<sequence>MDKAVELRNELASRNPENGASASCSGDPCLPLQWEGCNASLSVINHSSSLASIIFDVWMRNLASLGDVSTLKELLEGVQAMEGARWTLLTAGKIPGGCWYLMLPRQNATGDRCGEGLLCMKDLQSLASQNIEEVENGDV</sequence>
<keyword evidence="2" id="KW-1185">Reference proteome</keyword>
<gene>
    <name evidence="1" type="ORF">Sjap_019968</name>
</gene>
<reference evidence="1 2" key="1">
    <citation type="submission" date="2024-01" db="EMBL/GenBank/DDBJ databases">
        <title>Genome assemblies of Stephania.</title>
        <authorList>
            <person name="Yang L."/>
        </authorList>
    </citation>
    <scope>NUCLEOTIDE SEQUENCE [LARGE SCALE GENOMIC DNA]</scope>
    <source>
        <strain evidence="1">QJT</strain>
        <tissue evidence="1">Leaf</tissue>
    </source>
</reference>
<comment type="caution">
    <text evidence="1">The sequence shown here is derived from an EMBL/GenBank/DDBJ whole genome shotgun (WGS) entry which is preliminary data.</text>
</comment>
<dbReference type="Proteomes" id="UP001417504">
    <property type="component" value="Unassembled WGS sequence"/>
</dbReference>
<dbReference type="EMBL" id="JBBNAE010000008">
    <property type="protein sequence ID" value="KAK9102714.1"/>
    <property type="molecule type" value="Genomic_DNA"/>
</dbReference>
<organism evidence="1 2">
    <name type="scientific">Stephania japonica</name>
    <dbReference type="NCBI Taxonomy" id="461633"/>
    <lineage>
        <taxon>Eukaryota</taxon>
        <taxon>Viridiplantae</taxon>
        <taxon>Streptophyta</taxon>
        <taxon>Embryophyta</taxon>
        <taxon>Tracheophyta</taxon>
        <taxon>Spermatophyta</taxon>
        <taxon>Magnoliopsida</taxon>
        <taxon>Ranunculales</taxon>
        <taxon>Menispermaceae</taxon>
        <taxon>Menispermoideae</taxon>
        <taxon>Cissampelideae</taxon>
        <taxon>Stephania</taxon>
    </lineage>
</organism>
<evidence type="ECO:0000313" key="2">
    <source>
        <dbReference type="Proteomes" id="UP001417504"/>
    </source>
</evidence>
<protein>
    <submittedName>
        <fullName evidence="1">Uncharacterized protein</fullName>
    </submittedName>
</protein>
<accession>A0AAP0F8T3</accession>
<proteinExistence type="predicted"/>